<protein>
    <recommendedName>
        <fullName evidence="3">Flavin reductase</fullName>
    </recommendedName>
</protein>
<dbReference type="RefSeq" id="WP_146169015.1">
    <property type="nucleotide sequence ID" value="NZ_BOMO01000041.1"/>
</dbReference>
<keyword evidence="2" id="KW-1185">Reference proteome</keyword>
<name>A0A2T0KIV0_9ACTN</name>
<dbReference type="Proteomes" id="UP000239415">
    <property type="component" value="Unassembled WGS sequence"/>
</dbReference>
<dbReference type="OrthoDB" id="3393036at2"/>
<evidence type="ECO:0000313" key="2">
    <source>
        <dbReference type="Proteomes" id="UP000239415"/>
    </source>
</evidence>
<comment type="caution">
    <text evidence="1">The sequence shown here is derived from an EMBL/GenBank/DDBJ whole genome shotgun (WGS) entry which is preliminary data.</text>
</comment>
<dbReference type="AlphaFoldDB" id="A0A2T0KIV0"/>
<proteinExistence type="predicted"/>
<evidence type="ECO:0000313" key="1">
    <source>
        <dbReference type="EMBL" id="PRX23447.1"/>
    </source>
</evidence>
<reference evidence="1 2" key="1">
    <citation type="submission" date="2018-03" db="EMBL/GenBank/DDBJ databases">
        <title>Genomic Encyclopedia of Archaeal and Bacterial Type Strains, Phase II (KMG-II): from individual species to whole genera.</title>
        <authorList>
            <person name="Goeker M."/>
        </authorList>
    </citation>
    <scope>NUCLEOTIDE SEQUENCE [LARGE SCALE GENOMIC DNA]</scope>
    <source>
        <strain evidence="1 2">DSM 43146</strain>
    </source>
</reference>
<dbReference type="EMBL" id="PVMZ01000003">
    <property type="protein sequence ID" value="PRX23447.1"/>
    <property type="molecule type" value="Genomic_DNA"/>
</dbReference>
<evidence type="ECO:0008006" key="3">
    <source>
        <dbReference type="Google" id="ProtNLM"/>
    </source>
</evidence>
<organism evidence="1 2">
    <name type="scientific">Actinoplanes italicus</name>
    <dbReference type="NCBI Taxonomy" id="113567"/>
    <lineage>
        <taxon>Bacteria</taxon>
        <taxon>Bacillati</taxon>
        <taxon>Actinomycetota</taxon>
        <taxon>Actinomycetes</taxon>
        <taxon>Micromonosporales</taxon>
        <taxon>Micromonosporaceae</taxon>
        <taxon>Actinoplanes</taxon>
    </lineage>
</organism>
<accession>A0A2T0KIV0</accession>
<gene>
    <name evidence="1" type="ORF">CLV67_103195</name>
</gene>
<sequence>MTSHEPLWPQGLCAGCGLLWPCEPVVAQLVDEHGLGLPLSAALWKLFDQAAHAVPTAPVLALYEQCIRQPLALAEKLNRGDRR</sequence>